<dbReference type="AlphaFoldDB" id="U5D9J2"/>
<dbReference type="Gramene" id="ERN19164">
    <property type="protein sequence ID" value="ERN19164"/>
    <property type="gene ID" value="AMTR_s00061p00168280"/>
</dbReference>
<evidence type="ECO:0000313" key="2">
    <source>
        <dbReference type="Proteomes" id="UP000017836"/>
    </source>
</evidence>
<gene>
    <name evidence="1" type="ORF">AMTR_s00061p00168280</name>
</gene>
<protein>
    <submittedName>
        <fullName evidence="1">Uncharacterized protein</fullName>
    </submittedName>
</protein>
<dbReference type="HOGENOM" id="CLU_1456344_0_0_1"/>
<reference evidence="2" key="1">
    <citation type="journal article" date="2013" name="Science">
        <title>The Amborella genome and the evolution of flowering plants.</title>
        <authorList>
            <consortium name="Amborella Genome Project"/>
        </authorList>
    </citation>
    <scope>NUCLEOTIDE SEQUENCE [LARGE SCALE GENOMIC DNA]</scope>
</reference>
<evidence type="ECO:0000313" key="1">
    <source>
        <dbReference type="EMBL" id="ERN19164.1"/>
    </source>
</evidence>
<accession>U5D9J2</accession>
<organism evidence="1 2">
    <name type="scientific">Amborella trichopoda</name>
    <dbReference type="NCBI Taxonomy" id="13333"/>
    <lineage>
        <taxon>Eukaryota</taxon>
        <taxon>Viridiplantae</taxon>
        <taxon>Streptophyta</taxon>
        <taxon>Embryophyta</taxon>
        <taxon>Tracheophyta</taxon>
        <taxon>Spermatophyta</taxon>
        <taxon>Magnoliopsida</taxon>
        <taxon>Amborellales</taxon>
        <taxon>Amborellaceae</taxon>
        <taxon>Amborella</taxon>
    </lineage>
</organism>
<dbReference type="Proteomes" id="UP000017836">
    <property type="component" value="Unassembled WGS sequence"/>
</dbReference>
<sequence>MTLQITLCYYQSSAGELPLLLPKRCSHSTARAPFATLLLLPESTLCYYESAVSFYCQSTLLLFCYYCQRAPFAITRALYHSTARALFATTRALSESTLCYYHSSLLPEIPECRALCHSTTRVPFATNGMDMLIRFATNGMDMPFRLEGRTSDLDRGDRRNTLYETYEYRLDPRSVSVSILKALKGT</sequence>
<name>U5D9J2_AMBTC</name>
<proteinExistence type="predicted"/>
<keyword evidence="2" id="KW-1185">Reference proteome</keyword>
<dbReference type="EMBL" id="KI392075">
    <property type="protein sequence ID" value="ERN19164.1"/>
    <property type="molecule type" value="Genomic_DNA"/>
</dbReference>